<dbReference type="RefSeq" id="WP_101305695.1">
    <property type="nucleotide sequence ID" value="NZ_CP025299.1"/>
</dbReference>
<sequence>MGMFDSFYDHNGQEWQTKALDRALTAWRIGDAVPVPFDCQIEAIGPGDDFPYAYATIRGGVLAEVTDVRAEMLPRIPYGGLTARPCIDNPATVVAAPAMGWQYSYAEKWADDSGVYERVTFSTVDEATRYYEDNAARLPALNAEVPDDDKIVACVEKRRTYEPGPWEPITTNHTNGRSER</sequence>
<name>A0A2K9DH16_9MICO</name>
<proteinExistence type="predicted"/>
<dbReference type="KEGG" id="mhos:CXR34_04290"/>
<organism evidence="1 2">
    <name type="scientific">Microbacterium hominis</name>
    <dbReference type="NCBI Taxonomy" id="162426"/>
    <lineage>
        <taxon>Bacteria</taxon>
        <taxon>Bacillati</taxon>
        <taxon>Actinomycetota</taxon>
        <taxon>Actinomycetes</taxon>
        <taxon>Micrococcales</taxon>
        <taxon>Microbacteriaceae</taxon>
        <taxon>Microbacterium</taxon>
    </lineage>
</organism>
<dbReference type="AlphaFoldDB" id="A0A2K9DH16"/>
<dbReference type="Proteomes" id="UP000233276">
    <property type="component" value="Chromosome"/>
</dbReference>
<accession>A0A2K9DH16</accession>
<dbReference type="EMBL" id="CP025299">
    <property type="protein sequence ID" value="AUG28767.1"/>
    <property type="molecule type" value="Genomic_DNA"/>
</dbReference>
<evidence type="ECO:0000313" key="1">
    <source>
        <dbReference type="EMBL" id="AUG28767.1"/>
    </source>
</evidence>
<protein>
    <submittedName>
        <fullName evidence="1">Uncharacterized protein</fullName>
    </submittedName>
</protein>
<gene>
    <name evidence="1" type="ORF">CXR34_04290</name>
</gene>
<reference evidence="1 2" key="1">
    <citation type="submission" date="2017-12" db="EMBL/GenBank/DDBJ databases">
        <title>Isolation and characterization of estrogens degradatiion strain Microbacterium hominis SJTG1.</title>
        <authorList>
            <person name="Xiong W."/>
            <person name="Yin C."/>
            <person name="Zheng D."/>
            <person name="Liang R."/>
        </authorList>
    </citation>
    <scope>NUCLEOTIDE SEQUENCE [LARGE SCALE GENOMIC DNA]</scope>
    <source>
        <strain evidence="1 2">SJTG1</strain>
    </source>
</reference>
<evidence type="ECO:0000313" key="2">
    <source>
        <dbReference type="Proteomes" id="UP000233276"/>
    </source>
</evidence>